<dbReference type="AlphaFoldDB" id="A0A8K9WST5"/>
<feature type="domain" description="Reverse transcriptase" evidence="2">
    <location>
        <begin position="1"/>
        <end position="188"/>
    </location>
</feature>
<accession>A0A8K9WST5</accession>
<reference evidence="3" key="2">
    <citation type="submission" date="2025-08" db="UniProtKB">
        <authorList>
            <consortium name="Ensembl"/>
        </authorList>
    </citation>
    <scope>IDENTIFICATION</scope>
</reference>
<evidence type="ECO:0000313" key="4">
    <source>
        <dbReference type="Proteomes" id="UP000694395"/>
    </source>
</evidence>
<feature type="transmembrane region" description="Helical" evidence="1">
    <location>
        <begin position="294"/>
        <end position="315"/>
    </location>
</feature>
<dbReference type="CDD" id="cd01650">
    <property type="entry name" value="RT_nLTR_like"/>
    <property type="match status" value="1"/>
</dbReference>
<evidence type="ECO:0000256" key="1">
    <source>
        <dbReference type="SAM" id="Phobius"/>
    </source>
</evidence>
<dbReference type="InterPro" id="IPR043502">
    <property type="entry name" value="DNA/RNA_pol_sf"/>
</dbReference>
<organism evidence="3 4">
    <name type="scientific">Oncorhynchus mykiss</name>
    <name type="common">Rainbow trout</name>
    <name type="synonym">Salmo gairdneri</name>
    <dbReference type="NCBI Taxonomy" id="8022"/>
    <lineage>
        <taxon>Eukaryota</taxon>
        <taxon>Metazoa</taxon>
        <taxon>Chordata</taxon>
        <taxon>Craniata</taxon>
        <taxon>Vertebrata</taxon>
        <taxon>Euteleostomi</taxon>
        <taxon>Actinopterygii</taxon>
        <taxon>Neopterygii</taxon>
        <taxon>Teleostei</taxon>
        <taxon>Protacanthopterygii</taxon>
        <taxon>Salmoniformes</taxon>
        <taxon>Salmonidae</taxon>
        <taxon>Salmoninae</taxon>
        <taxon>Oncorhynchus</taxon>
    </lineage>
</organism>
<dbReference type="Ensembl" id="ENSOMYT00000138090.1">
    <property type="protein sequence ID" value="ENSOMYP00000121942.1"/>
    <property type="gene ID" value="ENSOMYG00000071029.1"/>
</dbReference>
<name>A0A8K9WST5_ONCMY</name>
<dbReference type="InterPro" id="IPR000477">
    <property type="entry name" value="RT_dom"/>
</dbReference>
<keyword evidence="1" id="KW-0812">Transmembrane</keyword>
<reference evidence="3" key="3">
    <citation type="submission" date="2025-09" db="UniProtKB">
        <authorList>
            <consortium name="Ensembl"/>
        </authorList>
    </citation>
    <scope>IDENTIFICATION</scope>
</reference>
<sequence length="388" mass="44317">MKVLNDITEALDKKQHCVSLFIDLSKAFDTVDHAILRQRLSSVGLSEHAVAWFANNLSGRTQCTQFDGLMSVQLSVCNGVPQGSVLGPLLFTIYINNLEKNVQNAQLHFYADDIVIYCCASSLTKALQNLQNDFYTVQHTLCQLKLILNTDKTKLMVFSKARNFSPILTCQGIEIETVTSYKYLGILIDDGLSFKLHIQQLTKEFKLKLGFYFRSKDCFSFEARRRLVSATFMPLLDYGVILYMNASAQCLRSIDTLYHGTLRFILNCKTLTHHCTLYTRVVWPSLVTRRLSHWYTFIYKAILHLLPIYLGIFIVQKCGGYSLRSLDFILLTVPNVRTEFGKRAFMYSAPSSWNALQNTFKLLELVPIGIFKSLMNDLETDSLTCQCF</sequence>
<dbReference type="SUPFAM" id="SSF56672">
    <property type="entry name" value="DNA/RNA polymerases"/>
    <property type="match status" value="1"/>
</dbReference>
<dbReference type="PROSITE" id="PS50878">
    <property type="entry name" value="RT_POL"/>
    <property type="match status" value="1"/>
</dbReference>
<dbReference type="Proteomes" id="UP000694395">
    <property type="component" value="Chromosome 18"/>
</dbReference>
<dbReference type="Pfam" id="PF00078">
    <property type="entry name" value="RVT_1"/>
    <property type="match status" value="1"/>
</dbReference>
<keyword evidence="4" id="KW-1185">Reference proteome</keyword>
<keyword evidence="1" id="KW-1133">Transmembrane helix</keyword>
<evidence type="ECO:0000313" key="3">
    <source>
        <dbReference type="Ensembl" id="ENSOMYP00000121942.1"/>
    </source>
</evidence>
<evidence type="ECO:0000259" key="2">
    <source>
        <dbReference type="PROSITE" id="PS50878"/>
    </source>
</evidence>
<protein>
    <recommendedName>
        <fullName evidence="2">Reverse transcriptase domain-containing protein</fullName>
    </recommendedName>
</protein>
<reference evidence="3" key="1">
    <citation type="submission" date="2020-07" db="EMBL/GenBank/DDBJ databases">
        <title>A long reads based de novo assembly of the rainbow trout Arlee double haploid line genome.</title>
        <authorList>
            <person name="Gao G."/>
            <person name="Palti Y."/>
        </authorList>
    </citation>
    <scope>NUCLEOTIDE SEQUENCE [LARGE SCALE GENOMIC DNA]</scope>
</reference>
<dbReference type="PANTHER" id="PTHR33332">
    <property type="entry name" value="REVERSE TRANSCRIPTASE DOMAIN-CONTAINING PROTEIN"/>
    <property type="match status" value="1"/>
</dbReference>
<dbReference type="GeneTree" id="ENSGT01120000271879"/>
<keyword evidence="1" id="KW-0472">Membrane</keyword>
<proteinExistence type="predicted"/>